<name>A0A328AY55_9CAUL</name>
<dbReference type="Proteomes" id="UP000249842">
    <property type="component" value="Unassembled WGS sequence"/>
</dbReference>
<evidence type="ECO:0000313" key="1">
    <source>
        <dbReference type="EMBL" id="RAK59121.1"/>
    </source>
</evidence>
<dbReference type="Pfam" id="PF01663">
    <property type="entry name" value="Phosphodiest"/>
    <property type="match status" value="1"/>
</dbReference>
<dbReference type="CDD" id="cd16018">
    <property type="entry name" value="Enpp"/>
    <property type="match status" value="1"/>
</dbReference>
<sequence>MPKGSSMTIDETWRGLVRWAGAALAAAAFVAAGPVSAAPAHHKVLVVSVDGLDWRYLRDRDQLHLAIPNLRRLMGEGWTADGVIGVWPTVTWPSHTSILTGLRPDQHGVLGNQRPKEEGGDYYWTPSFIHGEPLWACAADAGLTTASVTWPVTKDAKITWDLPEYFRRRNGGSMDLATAASDATPGLVEGISAMFPSFPQQWIDDRTRTQAVLYLLKTKRPDLILLHLVDLDSEAHDQGPFEVNANAVMERTDALIGELARALPADYDLVVTSDHGFERLDHIANLGVLMAEAGVKGDLQPMGGVVVARDQAAAGFLRGLAAKGQDGLGREIPPAELARYAPKLAGAIAAFEPAPHYMFGRAETGPYLTAPRERGEHGFWPLRSDYRSIYIASGPGVPPGLGPTIEMVSLKARLAGLMGLHCRD</sequence>
<organism evidence="1 2">
    <name type="scientific">Phenylobacterium hankyongense</name>
    <dbReference type="NCBI Taxonomy" id="1813876"/>
    <lineage>
        <taxon>Bacteria</taxon>
        <taxon>Pseudomonadati</taxon>
        <taxon>Pseudomonadota</taxon>
        <taxon>Alphaproteobacteria</taxon>
        <taxon>Caulobacterales</taxon>
        <taxon>Caulobacteraceae</taxon>
        <taxon>Phenylobacterium</taxon>
    </lineage>
</organism>
<evidence type="ECO:0000313" key="2">
    <source>
        <dbReference type="Proteomes" id="UP000249842"/>
    </source>
</evidence>
<dbReference type="GO" id="GO:0016787">
    <property type="term" value="F:hydrolase activity"/>
    <property type="evidence" value="ECO:0007669"/>
    <property type="project" value="UniProtKB-ARBA"/>
</dbReference>
<gene>
    <name evidence="1" type="ORF">DJ021_04550</name>
</gene>
<dbReference type="InterPro" id="IPR017850">
    <property type="entry name" value="Alkaline_phosphatase_core_sf"/>
</dbReference>
<dbReference type="AlphaFoldDB" id="A0A328AY55"/>
<accession>A0A328AY55</accession>
<dbReference type="Gene3D" id="3.40.720.10">
    <property type="entry name" value="Alkaline Phosphatase, subunit A"/>
    <property type="match status" value="1"/>
</dbReference>
<dbReference type="InterPro" id="IPR002591">
    <property type="entry name" value="Phosphodiest/P_Trfase"/>
</dbReference>
<reference evidence="2" key="1">
    <citation type="submission" date="2018-05" db="EMBL/GenBank/DDBJ databases">
        <authorList>
            <person name="Li X."/>
        </authorList>
    </citation>
    <scope>NUCLEOTIDE SEQUENCE [LARGE SCALE GENOMIC DNA]</scope>
    <source>
        <strain evidence="2">HKS-05</strain>
    </source>
</reference>
<dbReference type="SUPFAM" id="SSF53649">
    <property type="entry name" value="Alkaline phosphatase-like"/>
    <property type="match status" value="1"/>
</dbReference>
<dbReference type="PANTHER" id="PTHR10151:SF120">
    <property type="entry name" value="BIS(5'-ADENOSYL)-TRIPHOSPHATASE"/>
    <property type="match status" value="1"/>
</dbReference>
<dbReference type="PANTHER" id="PTHR10151">
    <property type="entry name" value="ECTONUCLEOTIDE PYROPHOSPHATASE/PHOSPHODIESTERASE"/>
    <property type="match status" value="1"/>
</dbReference>
<proteinExistence type="predicted"/>
<protein>
    <recommendedName>
        <fullName evidence="3">Alkaline phosphatase family protein</fullName>
    </recommendedName>
</protein>
<dbReference type="EMBL" id="QFYP01000001">
    <property type="protein sequence ID" value="RAK59121.1"/>
    <property type="molecule type" value="Genomic_DNA"/>
</dbReference>
<comment type="caution">
    <text evidence="1">The sequence shown here is derived from an EMBL/GenBank/DDBJ whole genome shotgun (WGS) entry which is preliminary data.</text>
</comment>
<keyword evidence="2" id="KW-1185">Reference proteome</keyword>
<evidence type="ECO:0008006" key="3">
    <source>
        <dbReference type="Google" id="ProtNLM"/>
    </source>
</evidence>